<dbReference type="AlphaFoldDB" id="A0A9N8PXU0"/>
<feature type="region of interest" description="Disordered" evidence="1">
    <location>
        <begin position="149"/>
        <end position="168"/>
    </location>
</feature>
<dbReference type="Proteomes" id="UP001154114">
    <property type="component" value="Chromosome 6"/>
</dbReference>
<protein>
    <submittedName>
        <fullName evidence="2">Uncharacterized protein</fullName>
    </submittedName>
</protein>
<name>A0A9N8PXU0_CHRIL</name>
<sequence>MVYSISYKSEPSYLATKHKSSGQLSVGTYKPIDVYRRDVVQSDKKMTLGSFLRRCLCCNGRSNDDHDSRVDNPSSALVGPTGRSYTLHHDTFRPSVTVRESSIPSLIITKPIDDECSASTTTLLLASERNASTVTLSSQSYCVKKVKSSPCESSQDSDSNGQRSSLKSGEKIPFIREILSCRDSFLKSLEWCDNTLTRGKRCRLVKPDEWLELKNEGTGITYEYRHALSSITNISILTKTMH</sequence>
<evidence type="ECO:0000313" key="3">
    <source>
        <dbReference type="Proteomes" id="UP001154114"/>
    </source>
</evidence>
<keyword evidence="3" id="KW-1185">Reference proteome</keyword>
<evidence type="ECO:0000313" key="2">
    <source>
        <dbReference type="EMBL" id="CAD0197190.1"/>
    </source>
</evidence>
<proteinExistence type="predicted"/>
<organism evidence="2 3">
    <name type="scientific">Chrysodeixis includens</name>
    <name type="common">Soybean looper</name>
    <name type="synonym">Pseudoplusia includens</name>
    <dbReference type="NCBI Taxonomy" id="689277"/>
    <lineage>
        <taxon>Eukaryota</taxon>
        <taxon>Metazoa</taxon>
        <taxon>Ecdysozoa</taxon>
        <taxon>Arthropoda</taxon>
        <taxon>Hexapoda</taxon>
        <taxon>Insecta</taxon>
        <taxon>Pterygota</taxon>
        <taxon>Neoptera</taxon>
        <taxon>Endopterygota</taxon>
        <taxon>Lepidoptera</taxon>
        <taxon>Glossata</taxon>
        <taxon>Ditrysia</taxon>
        <taxon>Noctuoidea</taxon>
        <taxon>Noctuidae</taxon>
        <taxon>Plusiinae</taxon>
        <taxon>Chrysodeixis</taxon>
    </lineage>
</organism>
<dbReference type="EMBL" id="LR824009">
    <property type="protein sequence ID" value="CAD0197190.1"/>
    <property type="molecule type" value="Genomic_DNA"/>
</dbReference>
<feature type="compositionally biased region" description="Low complexity" evidence="1">
    <location>
        <begin position="149"/>
        <end position="159"/>
    </location>
</feature>
<dbReference type="OrthoDB" id="7435635at2759"/>
<gene>
    <name evidence="2" type="ORF">CINC_LOCUS11475</name>
</gene>
<reference evidence="2" key="1">
    <citation type="submission" date="2021-12" db="EMBL/GenBank/DDBJ databases">
        <authorList>
            <person name="King R."/>
        </authorList>
    </citation>
    <scope>NUCLEOTIDE SEQUENCE</scope>
</reference>
<accession>A0A9N8PXU0</accession>
<evidence type="ECO:0000256" key="1">
    <source>
        <dbReference type="SAM" id="MobiDB-lite"/>
    </source>
</evidence>